<dbReference type="NCBIfam" id="TIGR02167">
    <property type="entry name" value="Liste_lipo_26"/>
    <property type="match status" value="6"/>
</dbReference>
<feature type="domain" description="MucBP" evidence="4">
    <location>
        <begin position="478"/>
        <end position="541"/>
    </location>
</feature>
<feature type="region of interest" description="Disordered" evidence="2">
    <location>
        <begin position="67"/>
        <end position="106"/>
    </location>
</feature>
<dbReference type="InterPro" id="IPR005046">
    <property type="entry name" value="DUF285"/>
</dbReference>
<organism evidence="5 6">
    <name type="scientific">Lactobacillus xylocopicola</name>
    <dbReference type="NCBI Taxonomy" id="2976676"/>
    <lineage>
        <taxon>Bacteria</taxon>
        <taxon>Bacillati</taxon>
        <taxon>Bacillota</taxon>
        <taxon>Bacilli</taxon>
        <taxon>Lactobacillales</taxon>
        <taxon>Lactobacillaceae</taxon>
        <taxon>Lactobacillus</taxon>
    </lineage>
</organism>
<dbReference type="Gene3D" id="3.80.10.10">
    <property type="entry name" value="Ribonuclease Inhibitor"/>
    <property type="match status" value="1"/>
</dbReference>
<keyword evidence="3" id="KW-0812">Transmembrane</keyword>
<dbReference type="Pfam" id="PF03382">
    <property type="entry name" value="DUF285"/>
    <property type="match status" value="2"/>
</dbReference>
<dbReference type="Pfam" id="PF06458">
    <property type="entry name" value="MucBP"/>
    <property type="match status" value="2"/>
</dbReference>
<dbReference type="InterPro" id="IPR032675">
    <property type="entry name" value="LRR_dom_sf"/>
</dbReference>
<evidence type="ECO:0000256" key="2">
    <source>
        <dbReference type="SAM" id="MobiDB-lite"/>
    </source>
</evidence>
<dbReference type="SUPFAM" id="SSF52058">
    <property type="entry name" value="L domain-like"/>
    <property type="match status" value="1"/>
</dbReference>
<sequence length="747" mass="80649">MGKQTLVNQIITKTLLWLLKGTLNMKKSSIQHQGEKLLFGGVTAIGLFMLNAKIVKADDVVLEEMAQKSPNKGGTSTAPELNASTNEASNDTATNTGAAKSTATDSAAAVAPAKSNKLTRSVVNTSWNGLQVAYDDVSGILTIPGGTASNPVVLTNPDPMGGYVPGIYTPDIKQVKLIGQFKLIGSVDRLFAALNSATSITGLANVDTSDVTDMFNMFANCNSLEDIDVSHFDTSKVTNMGQMFFACHNLKKADVSHWDTSKVTNMSFMFDLNYISDGTIHRTKLTELDVSHFDTSQVTDMSQMFAGCTELKKLDVSHFDTSKVTNMHDMFGDCHDLTELDVTGFDTSKVTNVGAMFSGCASLEELDLSKFDMTSISSYGKPAMGYKDQTTVGMLSAMPKLKILKLSPKCDVKNAELYSWYYLEDAPVMLNPNSKWVGLAGGKLTDAKGPNVWTPEELVNEYRLGTDADTYIRSGQLIAHYQDESGQTLVPTRTIRGLIDKNYDTADYQATIPGYTLKEVQGDPARKFEEGNDKEITFVYTKLLMPTPTATVTVHYQDEGGQTVAPDEVLNGPIGAAYQSTQKVIPGYTFKEVRGDAKGYFAANPQTVSWVYRKDQLNSPISPTFPVNPVTPSGPGNPVSPNDIVSAVNPSVPALPSNSSQDDPGKEPSTGKHGSTTKSAKDPRNIFLKANDPMTNKVSAKSDQSSKTLPKTGNNQKLSIATLTLGGVLVIIALCGAWVSRKHRSNQ</sequence>
<dbReference type="InterPro" id="IPR009459">
    <property type="entry name" value="MucBP_dom"/>
</dbReference>
<feature type="compositionally biased region" description="Polar residues" evidence="2">
    <location>
        <begin position="693"/>
        <end position="713"/>
    </location>
</feature>
<evidence type="ECO:0000256" key="1">
    <source>
        <dbReference type="ARBA" id="ARBA00022737"/>
    </source>
</evidence>
<name>A0ABN6SK02_9LACO</name>
<gene>
    <name evidence="5" type="ORF">KIM322_09430</name>
</gene>
<feature type="region of interest" description="Disordered" evidence="2">
    <location>
        <begin position="623"/>
        <end position="713"/>
    </location>
</feature>
<evidence type="ECO:0000256" key="3">
    <source>
        <dbReference type="SAM" id="Phobius"/>
    </source>
</evidence>
<protein>
    <recommendedName>
        <fullName evidence="4">MucBP domain-containing protein</fullName>
    </recommendedName>
</protein>
<proteinExistence type="predicted"/>
<keyword evidence="6" id="KW-1185">Reference proteome</keyword>
<dbReference type="EMBL" id="AP026803">
    <property type="protein sequence ID" value="BDR60682.1"/>
    <property type="molecule type" value="Genomic_DNA"/>
</dbReference>
<evidence type="ECO:0000313" key="5">
    <source>
        <dbReference type="EMBL" id="BDR60682.1"/>
    </source>
</evidence>
<accession>A0ABN6SK02</accession>
<dbReference type="Proteomes" id="UP001321741">
    <property type="component" value="Chromosome"/>
</dbReference>
<feature type="compositionally biased region" description="Low complexity" evidence="2">
    <location>
        <begin position="96"/>
        <end position="106"/>
    </location>
</feature>
<feature type="domain" description="MucBP" evidence="4">
    <location>
        <begin position="551"/>
        <end position="613"/>
    </location>
</feature>
<evidence type="ECO:0000259" key="4">
    <source>
        <dbReference type="Pfam" id="PF06458"/>
    </source>
</evidence>
<keyword evidence="1" id="KW-0677">Repeat</keyword>
<evidence type="ECO:0000313" key="6">
    <source>
        <dbReference type="Proteomes" id="UP001321741"/>
    </source>
</evidence>
<keyword evidence="3" id="KW-0472">Membrane</keyword>
<dbReference type="Gene3D" id="3.10.20.320">
    <property type="entry name" value="Putative peptidoglycan bound protein (lpxtg motif)"/>
    <property type="match status" value="2"/>
</dbReference>
<feature type="transmembrane region" description="Helical" evidence="3">
    <location>
        <begin position="718"/>
        <end position="739"/>
    </location>
</feature>
<keyword evidence="3" id="KW-1133">Transmembrane helix</keyword>
<dbReference type="InterPro" id="IPR011889">
    <property type="entry name" value="Liste_lipo_26"/>
</dbReference>
<feature type="compositionally biased region" description="Polar residues" evidence="2">
    <location>
        <begin position="68"/>
        <end position="95"/>
    </location>
</feature>
<reference evidence="5 6" key="1">
    <citation type="journal article" date="2023" name="Microbiol. Spectr.">
        <title>Symbiosis of Carpenter Bees with Uncharacterized Lactic Acid Bacteria Showing NAD Auxotrophy.</title>
        <authorList>
            <person name="Kawasaki S."/>
            <person name="Ozawa K."/>
            <person name="Mori T."/>
            <person name="Yamamoto A."/>
            <person name="Ito M."/>
            <person name="Ohkuma M."/>
            <person name="Sakamoto M."/>
            <person name="Matsutani M."/>
        </authorList>
    </citation>
    <scope>NUCLEOTIDE SEQUENCE [LARGE SCALE GENOMIC DNA]</scope>
    <source>
        <strain evidence="5 6">Kim32-2</strain>
    </source>
</reference>